<evidence type="ECO:0008006" key="3">
    <source>
        <dbReference type="Google" id="ProtNLM"/>
    </source>
</evidence>
<accession>A0A1T5M3G9</accession>
<dbReference type="EMBL" id="FUZQ01000009">
    <property type="protein sequence ID" value="SKC82772.1"/>
    <property type="molecule type" value="Genomic_DNA"/>
</dbReference>
<reference evidence="1 2" key="1">
    <citation type="submission" date="2017-02" db="EMBL/GenBank/DDBJ databases">
        <authorList>
            <person name="Peterson S.W."/>
        </authorList>
    </citation>
    <scope>NUCLEOTIDE SEQUENCE [LARGE SCALE GENOMIC DNA]</scope>
    <source>
        <strain evidence="1 2">DSM 21481</strain>
    </source>
</reference>
<keyword evidence="2" id="KW-1185">Reference proteome</keyword>
<dbReference type="Gene3D" id="3.80.10.10">
    <property type="entry name" value="Ribonuclease Inhibitor"/>
    <property type="match status" value="1"/>
</dbReference>
<dbReference type="AlphaFoldDB" id="A0A1T5M3G9"/>
<organism evidence="1 2">
    <name type="scientific">Krasilnikoviella flava</name>
    <dbReference type="NCBI Taxonomy" id="526729"/>
    <lineage>
        <taxon>Bacteria</taxon>
        <taxon>Bacillati</taxon>
        <taxon>Actinomycetota</taxon>
        <taxon>Actinomycetes</taxon>
        <taxon>Micrococcales</taxon>
        <taxon>Promicromonosporaceae</taxon>
        <taxon>Krasilnikoviella</taxon>
    </lineage>
</organism>
<proteinExistence type="predicted"/>
<dbReference type="Proteomes" id="UP000189777">
    <property type="component" value="Unassembled WGS sequence"/>
</dbReference>
<dbReference type="InterPro" id="IPR032675">
    <property type="entry name" value="LRR_dom_sf"/>
</dbReference>
<gene>
    <name evidence="1" type="ORF">SAMN04324258_4454</name>
</gene>
<evidence type="ECO:0000313" key="1">
    <source>
        <dbReference type="EMBL" id="SKC82772.1"/>
    </source>
</evidence>
<sequence>MQWAPESGQSFGPEETIRFVEGGYDGLHIVPKPRFRIDSLDFLGSFSGLRYLNASIPTLDDTAAFRLKELEELTLTTGSRAPIPEVLQKNVTSAAVESGRFASLASLWPNLTWLRMFGPWPHADLVPLSGLRELRHLELDGGGARRSIEGIETCVRLEEMRLVRWSLVDSGPLRELSHLRDVRLMAMHPTPEHLRISLLDVASPVIESLAIGHAPSVHDLEDGLAAMPAVRNLKFRETPFSSAQTAFLGSLPRSVNVAVR</sequence>
<evidence type="ECO:0000313" key="2">
    <source>
        <dbReference type="Proteomes" id="UP000189777"/>
    </source>
</evidence>
<name>A0A1T5M3G9_9MICO</name>
<dbReference type="SUPFAM" id="SSF52058">
    <property type="entry name" value="L domain-like"/>
    <property type="match status" value="1"/>
</dbReference>
<protein>
    <recommendedName>
        <fullName evidence="3">Leucine-rich repeat domain-containing protein</fullName>
    </recommendedName>
</protein>